<dbReference type="CDD" id="cd17321">
    <property type="entry name" value="MFS_MMR_MDR_like"/>
    <property type="match status" value="1"/>
</dbReference>
<dbReference type="GO" id="GO:0005886">
    <property type="term" value="C:plasma membrane"/>
    <property type="evidence" value="ECO:0007669"/>
    <property type="project" value="UniProtKB-SubCell"/>
</dbReference>
<dbReference type="InterPro" id="IPR036259">
    <property type="entry name" value="MFS_trans_sf"/>
</dbReference>
<protein>
    <submittedName>
        <fullName evidence="9">EmrB/QacA subfamily drug resistance transporter</fullName>
    </submittedName>
</protein>
<dbReference type="Proteomes" id="UP000548423">
    <property type="component" value="Unassembled WGS sequence"/>
</dbReference>
<dbReference type="InterPro" id="IPR011701">
    <property type="entry name" value="MFS"/>
</dbReference>
<dbReference type="Gene3D" id="1.20.1720.10">
    <property type="entry name" value="Multidrug resistance protein D"/>
    <property type="match status" value="1"/>
</dbReference>
<evidence type="ECO:0000256" key="2">
    <source>
        <dbReference type="ARBA" id="ARBA00022448"/>
    </source>
</evidence>
<organism evidence="9 10">
    <name type="scientific">Neobacillus niacini</name>
    <dbReference type="NCBI Taxonomy" id="86668"/>
    <lineage>
        <taxon>Bacteria</taxon>
        <taxon>Bacillati</taxon>
        <taxon>Bacillota</taxon>
        <taxon>Bacilli</taxon>
        <taxon>Bacillales</taxon>
        <taxon>Bacillaceae</taxon>
        <taxon>Neobacillus</taxon>
    </lineage>
</organism>
<keyword evidence="3" id="KW-1003">Cell membrane</keyword>
<feature type="transmembrane region" description="Helical" evidence="7">
    <location>
        <begin position="84"/>
        <end position="103"/>
    </location>
</feature>
<keyword evidence="2" id="KW-0813">Transport</keyword>
<feature type="domain" description="Major facilitator superfamily (MFS) profile" evidence="8">
    <location>
        <begin position="18"/>
        <end position="481"/>
    </location>
</feature>
<evidence type="ECO:0000256" key="4">
    <source>
        <dbReference type="ARBA" id="ARBA00022692"/>
    </source>
</evidence>
<comment type="caution">
    <text evidence="9">The sequence shown here is derived from an EMBL/GenBank/DDBJ whole genome shotgun (WGS) entry which is preliminary data.</text>
</comment>
<dbReference type="EMBL" id="JACCBX010000008">
    <property type="protein sequence ID" value="NYE07080.1"/>
    <property type="molecule type" value="Genomic_DNA"/>
</dbReference>
<feature type="transmembrane region" description="Helical" evidence="7">
    <location>
        <begin position="236"/>
        <end position="256"/>
    </location>
</feature>
<proteinExistence type="predicted"/>
<evidence type="ECO:0000256" key="1">
    <source>
        <dbReference type="ARBA" id="ARBA00004651"/>
    </source>
</evidence>
<dbReference type="PANTHER" id="PTHR42718">
    <property type="entry name" value="MAJOR FACILITATOR SUPERFAMILY MULTIDRUG TRANSPORTER MFSC"/>
    <property type="match status" value="1"/>
</dbReference>
<dbReference type="AlphaFoldDB" id="A0A852TDZ9"/>
<feature type="transmembrane region" description="Helical" evidence="7">
    <location>
        <begin position="277"/>
        <end position="294"/>
    </location>
</feature>
<feature type="transmembrane region" description="Helical" evidence="7">
    <location>
        <begin position="54"/>
        <end position="72"/>
    </location>
</feature>
<comment type="subcellular location">
    <subcellularLocation>
        <location evidence="1">Cell membrane</location>
        <topology evidence="1">Multi-pass membrane protein</topology>
    </subcellularLocation>
</comment>
<sequence>MPSQSQTIAQPNPKRWKALALLAFANFLVMMDTAIIQVALPAIKNSLGYTEANLQWVMNAFLILFGGLLLLGGRLADLFGHRRIFMWGVSILTIASLFAGLAWNEISLNVARAIQGAGSAMIAPAALSIVMILFGANKKELGKALAFWGLSGAAGGSIGIVLGGVLTQLLSWRWTLLFYVPVGILVLIMSPRLLQKGTRKVGRIDYAGAISVTAALILIVYGIVTAEHNGWQALSTLLPLTIGAILFILFILIQVFRKEPLMPLGIFRTPNLAAGNFALILLAASWFPLIYFLILYLQQVLEFEPFMAAMGMLPAPVLMAIFMVVLAEKVMAKFGMKVTMFIGFIILGISGLLFSGNTINGHYWSDVFIPLLLAALGNALAYLPATTAAVSEAKSEESGLASGLYNTTYQVGSAVGLAILGFHCCCINLRNWREPVSRSKRGLPTSVFLGWNGCISRCTFSPINCSFIKCMRIERASSFTP</sequence>
<dbReference type="Gene3D" id="1.20.1250.20">
    <property type="entry name" value="MFS general substrate transporter like domains"/>
    <property type="match status" value="1"/>
</dbReference>
<reference evidence="10" key="1">
    <citation type="submission" date="2020-07" db="EMBL/GenBank/DDBJ databases">
        <authorList>
            <person name="Partida-Martinez L."/>
            <person name="Huntemann M."/>
            <person name="Clum A."/>
            <person name="Wang J."/>
            <person name="Palaniappan K."/>
            <person name="Ritter S."/>
            <person name="Chen I.-M."/>
            <person name="Stamatis D."/>
            <person name="Reddy T."/>
            <person name="O'Malley R."/>
            <person name="Daum C."/>
            <person name="Shapiro N."/>
            <person name="Ivanova N."/>
            <person name="Kyrpides N."/>
            <person name="Woyke T."/>
        </authorList>
    </citation>
    <scope>NUCLEOTIDE SEQUENCE [LARGE SCALE GENOMIC DNA]</scope>
    <source>
        <strain evidence="10">AT2.8</strain>
    </source>
</reference>
<feature type="transmembrane region" description="Helical" evidence="7">
    <location>
        <begin position="146"/>
        <end position="170"/>
    </location>
</feature>
<dbReference type="SUPFAM" id="SSF103473">
    <property type="entry name" value="MFS general substrate transporter"/>
    <property type="match status" value="1"/>
</dbReference>
<gene>
    <name evidence="9" type="ORF">F4694_003865</name>
</gene>
<evidence type="ECO:0000256" key="7">
    <source>
        <dbReference type="SAM" id="Phobius"/>
    </source>
</evidence>
<dbReference type="PANTHER" id="PTHR42718:SF46">
    <property type="entry name" value="BLR6921 PROTEIN"/>
    <property type="match status" value="1"/>
</dbReference>
<reference evidence="10" key="2">
    <citation type="submission" date="2020-08" db="EMBL/GenBank/DDBJ databases">
        <title>The Agave Microbiome: Exploring the role of microbial communities in plant adaptations to desert environments.</title>
        <authorList>
            <person name="Partida-Martinez L.P."/>
        </authorList>
    </citation>
    <scope>NUCLEOTIDE SEQUENCE [LARGE SCALE GENOMIC DNA]</scope>
    <source>
        <strain evidence="10">AT2.8</strain>
    </source>
</reference>
<evidence type="ECO:0000256" key="3">
    <source>
        <dbReference type="ARBA" id="ARBA00022475"/>
    </source>
</evidence>
<evidence type="ECO:0000259" key="8">
    <source>
        <dbReference type="PROSITE" id="PS50850"/>
    </source>
</evidence>
<dbReference type="PROSITE" id="PS50850">
    <property type="entry name" value="MFS"/>
    <property type="match status" value="1"/>
</dbReference>
<evidence type="ECO:0000256" key="5">
    <source>
        <dbReference type="ARBA" id="ARBA00022989"/>
    </source>
</evidence>
<feature type="transmembrane region" description="Helical" evidence="7">
    <location>
        <begin position="338"/>
        <end position="355"/>
    </location>
</feature>
<feature type="transmembrane region" description="Helical" evidence="7">
    <location>
        <begin position="206"/>
        <end position="224"/>
    </location>
</feature>
<feature type="transmembrane region" description="Helical" evidence="7">
    <location>
        <begin position="21"/>
        <end position="42"/>
    </location>
</feature>
<dbReference type="Pfam" id="PF07690">
    <property type="entry name" value="MFS_1"/>
    <property type="match status" value="1"/>
</dbReference>
<feature type="transmembrane region" description="Helical" evidence="7">
    <location>
        <begin position="115"/>
        <end position="134"/>
    </location>
</feature>
<name>A0A852TDZ9_9BACI</name>
<dbReference type="InterPro" id="IPR020846">
    <property type="entry name" value="MFS_dom"/>
</dbReference>
<evidence type="ECO:0000256" key="6">
    <source>
        <dbReference type="ARBA" id="ARBA00023136"/>
    </source>
</evidence>
<evidence type="ECO:0000313" key="9">
    <source>
        <dbReference type="EMBL" id="NYE07080.1"/>
    </source>
</evidence>
<feature type="transmembrane region" description="Helical" evidence="7">
    <location>
        <begin position="306"/>
        <end position="326"/>
    </location>
</feature>
<dbReference type="GO" id="GO:0022857">
    <property type="term" value="F:transmembrane transporter activity"/>
    <property type="evidence" value="ECO:0007669"/>
    <property type="project" value="InterPro"/>
</dbReference>
<keyword evidence="6 7" id="KW-0472">Membrane</keyword>
<feature type="transmembrane region" description="Helical" evidence="7">
    <location>
        <begin position="176"/>
        <end position="194"/>
    </location>
</feature>
<accession>A0A852TDZ9</accession>
<keyword evidence="5 7" id="KW-1133">Transmembrane helix</keyword>
<evidence type="ECO:0000313" key="10">
    <source>
        <dbReference type="Proteomes" id="UP000548423"/>
    </source>
</evidence>
<keyword evidence="4 7" id="KW-0812">Transmembrane</keyword>